<comment type="caution">
    <text evidence="2">The sequence shown here is derived from an EMBL/GenBank/DDBJ whole genome shotgun (WGS) entry which is preliminary data.</text>
</comment>
<dbReference type="InterPro" id="IPR002734">
    <property type="entry name" value="RibDG_C"/>
</dbReference>
<evidence type="ECO:0000313" key="3">
    <source>
        <dbReference type="Proteomes" id="UP000192801"/>
    </source>
</evidence>
<evidence type="ECO:0000313" key="2">
    <source>
        <dbReference type="EMBL" id="ORA61046.1"/>
    </source>
</evidence>
<dbReference type="SUPFAM" id="SSF53597">
    <property type="entry name" value="Dihydrofolate reductase-like"/>
    <property type="match status" value="1"/>
</dbReference>
<sequence>SDRDTATVDLGVVLDRLAAKDLLRVLTEGGPTLHAAFIESDRLDELCLTIAPTLVGGSARRIATGPGQIDAGYTRAHLIADDAGYLYTRYVRA</sequence>
<protein>
    <recommendedName>
        <fullName evidence="1">Bacterial bifunctional deaminase-reductase C-terminal domain-containing protein</fullName>
    </recommendedName>
</protein>
<dbReference type="EMBL" id="MVHS01000108">
    <property type="protein sequence ID" value="ORA61046.1"/>
    <property type="molecule type" value="Genomic_DNA"/>
</dbReference>
<dbReference type="GO" id="GO:0008703">
    <property type="term" value="F:5-amino-6-(5-phosphoribosylamino)uracil reductase activity"/>
    <property type="evidence" value="ECO:0007669"/>
    <property type="project" value="InterPro"/>
</dbReference>
<dbReference type="Gene3D" id="3.40.430.10">
    <property type="entry name" value="Dihydrofolate Reductase, subunit A"/>
    <property type="match status" value="1"/>
</dbReference>
<dbReference type="Proteomes" id="UP000192801">
    <property type="component" value="Unassembled WGS sequence"/>
</dbReference>
<name>A0A1X0CLI7_9MYCO</name>
<evidence type="ECO:0000259" key="1">
    <source>
        <dbReference type="Pfam" id="PF01872"/>
    </source>
</evidence>
<feature type="domain" description="Bacterial bifunctional deaminase-reductase C-terminal" evidence="1">
    <location>
        <begin position="7"/>
        <end position="78"/>
    </location>
</feature>
<reference evidence="2 3" key="1">
    <citation type="submission" date="2016-12" db="EMBL/GenBank/DDBJ databases">
        <title>The new phylogeny of genus Mycobacterium.</title>
        <authorList>
            <person name="Tortoli E."/>
            <person name="Trovato A."/>
            <person name="Cirillo D.M."/>
        </authorList>
    </citation>
    <scope>NUCLEOTIDE SEQUENCE [LARGE SCALE GENOMIC DNA]</scope>
    <source>
        <strain evidence="2 3">DSM 45130</strain>
    </source>
</reference>
<dbReference type="GO" id="GO:0009231">
    <property type="term" value="P:riboflavin biosynthetic process"/>
    <property type="evidence" value="ECO:0007669"/>
    <property type="project" value="InterPro"/>
</dbReference>
<gene>
    <name evidence="2" type="ORF">BST26_21380</name>
</gene>
<dbReference type="AlphaFoldDB" id="A0A1X0CLI7"/>
<dbReference type="RefSeq" id="WP_207563481.1">
    <property type="nucleotide sequence ID" value="NZ_MVHS01000108.1"/>
</dbReference>
<proteinExistence type="predicted"/>
<feature type="non-terminal residue" evidence="2">
    <location>
        <position position="1"/>
    </location>
</feature>
<accession>A0A1X0CLI7</accession>
<dbReference type="Pfam" id="PF01872">
    <property type="entry name" value="RibD_C"/>
    <property type="match status" value="1"/>
</dbReference>
<organism evidence="2 3">
    <name type="scientific">Mycolicibacterium insubricum</name>
    <dbReference type="NCBI Taxonomy" id="444597"/>
    <lineage>
        <taxon>Bacteria</taxon>
        <taxon>Bacillati</taxon>
        <taxon>Actinomycetota</taxon>
        <taxon>Actinomycetes</taxon>
        <taxon>Mycobacteriales</taxon>
        <taxon>Mycobacteriaceae</taxon>
        <taxon>Mycolicibacterium</taxon>
    </lineage>
</organism>
<dbReference type="InterPro" id="IPR024072">
    <property type="entry name" value="DHFR-like_dom_sf"/>
</dbReference>
<keyword evidence="3" id="KW-1185">Reference proteome</keyword>